<keyword evidence="2" id="KW-1185">Reference proteome</keyword>
<organism evidence="1 2">
    <name type="scientific">Austropuccinia psidii MF-1</name>
    <dbReference type="NCBI Taxonomy" id="1389203"/>
    <lineage>
        <taxon>Eukaryota</taxon>
        <taxon>Fungi</taxon>
        <taxon>Dikarya</taxon>
        <taxon>Basidiomycota</taxon>
        <taxon>Pucciniomycotina</taxon>
        <taxon>Pucciniomycetes</taxon>
        <taxon>Pucciniales</taxon>
        <taxon>Sphaerophragmiaceae</taxon>
        <taxon>Austropuccinia</taxon>
    </lineage>
</organism>
<evidence type="ECO:0000313" key="2">
    <source>
        <dbReference type="Proteomes" id="UP000765509"/>
    </source>
</evidence>
<reference evidence="1" key="1">
    <citation type="submission" date="2021-03" db="EMBL/GenBank/DDBJ databases">
        <title>Draft genome sequence of rust myrtle Austropuccinia psidii MF-1, a brazilian biotype.</title>
        <authorList>
            <person name="Quecine M.C."/>
            <person name="Pachon D.M.R."/>
            <person name="Bonatelli M.L."/>
            <person name="Correr F.H."/>
            <person name="Franceschini L.M."/>
            <person name="Leite T.F."/>
            <person name="Margarido G.R.A."/>
            <person name="Almeida C.A."/>
            <person name="Ferrarezi J.A."/>
            <person name="Labate C.A."/>
        </authorList>
    </citation>
    <scope>NUCLEOTIDE SEQUENCE</scope>
    <source>
        <strain evidence="1">MF-1</strain>
    </source>
</reference>
<evidence type="ECO:0000313" key="1">
    <source>
        <dbReference type="EMBL" id="MBW0542417.1"/>
    </source>
</evidence>
<protein>
    <submittedName>
        <fullName evidence="1">Uncharacterized protein</fullName>
    </submittedName>
</protein>
<gene>
    <name evidence="1" type="ORF">O181_082132</name>
</gene>
<proteinExistence type="predicted"/>
<dbReference type="EMBL" id="AVOT02047135">
    <property type="protein sequence ID" value="MBW0542417.1"/>
    <property type="molecule type" value="Genomic_DNA"/>
</dbReference>
<accession>A0A9Q3FRZ9</accession>
<sequence>MNESLNQPISSLSDIRGLEKLNSSNFFTWQRGIVSSHGMTNLRDMLLEPPNAIKIDPVYLKKKEMVYYFI</sequence>
<dbReference type="AlphaFoldDB" id="A0A9Q3FRZ9"/>
<feature type="non-terminal residue" evidence="1">
    <location>
        <position position="70"/>
    </location>
</feature>
<name>A0A9Q3FRZ9_9BASI</name>
<dbReference type="Proteomes" id="UP000765509">
    <property type="component" value="Unassembled WGS sequence"/>
</dbReference>
<comment type="caution">
    <text evidence="1">The sequence shown here is derived from an EMBL/GenBank/DDBJ whole genome shotgun (WGS) entry which is preliminary data.</text>
</comment>